<evidence type="ECO:0000313" key="10">
    <source>
        <dbReference type="EMBL" id="MBS8259140.1"/>
    </source>
</evidence>
<evidence type="ECO:0000313" key="11">
    <source>
        <dbReference type="Proteomes" id="UP000705379"/>
    </source>
</evidence>
<dbReference type="GO" id="GO:0046872">
    <property type="term" value="F:metal ion binding"/>
    <property type="evidence" value="ECO:0007669"/>
    <property type="project" value="UniProtKB-KW"/>
</dbReference>
<reference evidence="10" key="2">
    <citation type="journal article" date="2021" name="Microorganisms">
        <title>Bacterial Dimethylsulfoniopropionate Biosynthesis in the East China Sea.</title>
        <authorList>
            <person name="Liu J."/>
            <person name="Zhang Y."/>
            <person name="Liu J."/>
            <person name="Zhong H."/>
            <person name="Williams B.T."/>
            <person name="Zheng Y."/>
            <person name="Curson A.R.J."/>
            <person name="Sun C."/>
            <person name="Sun H."/>
            <person name="Song D."/>
            <person name="Wagner Mackenzie B."/>
            <person name="Bermejo Martinez A."/>
            <person name="Todd J.D."/>
            <person name="Zhang X.H."/>
        </authorList>
    </citation>
    <scope>NUCLEOTIDE SEQUENCE</scope>
    <source>
        <strain evidence="10">AESS21</strain>
    </source>
</reference>
<dbReference type="Gene3D" id="3.30.540.10">
    <property type="entry name" value="Fructose-1,6-Bisphosphatase, subunit A, domain 1"/>
    <property type="match status" value="1"/>
</dbReference>
<keyword evidence="7" id="KW-0378">Hydrolase</keyword>
<dbReference type="PANTHER" id="PTHR20854:SF4">
    <property type="entry name" value="INOSITOL-1-MONOPHOSPHATASE-RELATED"/>
    <property type="match status" value="1"/>
</dbReference>
<reference evidence="10" key="1">
    <citation type="submission" date="2018-08" db="EMBL/GenBank/DDBJ databases">
        <authorList>
            <person name="Jin W."/>
            <person name="Wang H."/>
            <person name="Yang Y."/>
            <person name="Li M."/>
            <person name="Liu J."/>
        </authorList>
    </citation>
    <scope>NUCLEOTIDE SEQUENCE</scope>
    <source>
        <strain evidence="10">AESS21</strain>
    </source>
</reference>
<dbReference type="AlphaFoldDB" id="A0A944C8G9"/>
<dbReference type="PRINTS" id="PR00377">
    <property type="entry name" value="IMPHPHTASES"/>
</dbReference>
<dbReference type="PRINTS" id="PR01959">
    <property type="entry name" value="SBIMPHPHTASE"/>
</dbReference>
<comment type="cofactor">
    <cofactor evidence="2 9">
        <name>Mg(2+)</name>
        <dbReference type="ChEBI" id="CHEBI:18420"/>
    </cofactor>
</comment>
<evidence type="ECO:0000256" key="5">
    <source>
        <dbReference type="ARBA" id="ARBA00019784"/>
    </source>
</evidence>
<gene>
    <name evidence="10" type="ORF">DYI23_02810</name>
</gene>
<comment type="similarity">
    <text evidence="3">Belongs to the inositol monophosphatase superfamily.</text>
</comment>
<feature type="binding site" evidence="9">
    <location>
        <position position="84"/>
    </location>
    <ligand>
        <name>Mg(2+)</name>
        <dbReference type="ChEBI" id="CHEBI:18420"/>
        <label>1</label>
        <note>catalytic</note>
    </ligand>
</feature>
<organism evidence="10 11">
    <name type="scientific">Roseibium polysiphoniae</name>
    <dbReference type="NCBI Taxonomy" id="2571221"/>
    <lineage>
        <taxon>Bacteria</taxon>
        <taxon>Pseudomonadati</taxon>
        <taxon>Pseudomonadota</taxon>
        <taxon>Alphaproteobacteria</taxon>
        <taxon>Hyphomicrobiales</taxon>
        <taxon>Stappiaceae</taxon>
        <taxon>Roseibium</taxon>
    </lineage>
</organism>
<evidence type="ECO:0000256" key="1">
    <source>
        <dbReference type="ARBA" id="ARBA00001033"/>
    </source>
</evidence>
<dbReference type="EC" id="3.1.3.25" evidence="4"/>
<dbReference type="CDD" id="cd01643">
    <property type="entry name" value="Bacterial_IMPase_like_2"/>
    <property type="match status" value="1"/>
</dbReference>
<evidence type="ECO:0000256" key="8">
    <source>
        <dbReference type="ARBA" id="ARBA00022842"/>
    </source>
</evidence>
<dbReference type="RefSeq" id="WP_213214808.1">
    <property type="nucleotide sequence ID" value="NZ_QTKU01000001.1"/>
</dbReference>
<evidence type="ECO:0000256" key="2">
    <source>
        <dbReference type="ARBA" id="ARBA00001946"/>
    </source>
</evidence>
<feature type="binding site" evidence="9">
    <location>
        <position position="68"/>
    </location>
    <ligand>
        <name>Mg(2+)</name>
        <dbReference type="ChEBI" id="CHEBI:18420"/>
        <label>1</label>
        <note>catalytic</note>
    </ligand>
</feature>
<proteinExistence type="inferred from homology"/>
<dbReference type="PANTHER" id="PTHR20854">
    <property type="entry name" value="INOSITOL MONOPHOSPHATASE"/>
    <property type="match status" value="1"/>
</dbReference>
<dbReference type="SUPFAM" id="SSF56655">
    <property type="entry name" value="Carbohydrate phosphatase"/>
    <property type="match status" value="1"/>
</dbReference>
<feature type="binding site" evidence="9">
    <location>
        <position position="86"/>
    </location>
    <ligand>
        <name>Mg(2+)</name>
        <dbReference type="ChEBI" id="CHEBI:18420"/>
        <label>1</label>
        <note>catalytic</note>
    </ligand>
</feature>
<name>A0A944C8G9_9HYPH</name>
<accession>A0A944C8G9</accession>
<sequence length="263" mass="27801">MASERLDFAATLAGKAGELGMEYFRRLETLTVTKKGHQDLVSEADRDVETLVRKELAAAYPQDGIVGEEHGRVEGTSGYTWVIDPIDGTANFVAGIPQWCVIIACVYNGETIVGVIHDPNANETFRGAKGEGAFVNDRAIKVTDSDSLSNGSLGVGFNGRTEASDAINCIGALVSKGGVFFRNASGGLMLAYAASGRLIGYCESHMNAWDCLAGMLITEEAGGMVAPYDADHTLTNGTRVVVGGPGVFKDISEIVEASFGPRR</sequence>
<evidence type="ECO:0000256" key="3">
    <source>
        <dbReference type="ARBA" id="ARBA00009759"/>
    </source>
</evidence>
<protein>
    <recommendedName>
        <fullName evidence="5">Inositol-1-monophosphatase</fullName>
        <ecNumber evidence="4">3.1.3.25</ecNumber>
    </recommendedName>
</protein>
<dbReference type="Gene3D" id="3.40.190.80">
    <property type="match status" value="1"/>
</dbReference>
<keyword evidence="6 9" id="KW-0479">Metal-binding</keyword>
<dbReference type="GO" id="GO:0008934">
    <property type="term" value="F:inositol monophosphate 1-phosphatase activity"/>
    <property type="evidence" value="ECO:0007669"/>
    <property type="project" value="InterPro"/>
</dbReference>
<dbReference type="GO" id="GO:0007165">
    <property type="term" value="P:signal transduction"/>
    <property type="evidence" value="ECO:0007669"/>
    <property type="project" value="TreeGrafter"/>
</dbReference>
<dbReference type="Pfam" id="PF00459">
    <property type="entry name" value="Inositol_P"/>
    <property type="match status" value="1"/>
</dbReference>
<dbReference type="InterPro" id="IPR022337">
    <property type="entry name" value="Inositol_monophosphatase_SuhB"/>
</dbReference>
<dbReference type="InterPro" id="IPR000760">
    <property type="entry name" value="Inositol_monophosphatase-like"/>
</dbReference>
<evidence type="ECO:0000256" key="7">
    <source>
        <dbReference type="ARBA" id="ARBA00022801"/>
    </source>
</evidence>
<feature type="binding site" evidence="9">
    <location>
        <position position="87"/>
    </location>
    <ligand>
        <name>Mg(2+)</name>
        <dbReference type="ChEBI" id="CHEBI:18420"/>
        <label>1</label>
        <note>catalytic</note>
    </ligand>
</feature>
<evidence type="ECO:0000256" key="6">
    <source>
        <dbReference type="ARBA" id="ARBA00022723"/>
    </source>
</evidence>
<evidence type="ECO:0000256" key="4">
    <source>
        <dbReference type="ARBA" id="ARBA00013106"/>
    </source>
</evidence>
<dbReference type="FunFam" id="3.30.540.10:FF:000003">
    <property type="entry name" value="Inositol-1-monophosphatase"/>
    <property type="match status" value="1"/>
</dbReference>
<comment type="catalytic activity">
    <reaction evidence="1">
        <text>a myo-inositol phosphate + H2O = myo-inositol + phosphate</text>
        <dbReference type="Rhea" id="RHEA:24056"/>
        <dbReference type="ChEBI" id="CHEBI:15377"/>
        <dbReference type="ChEBI" id="CHEBI:17268"/>
        <dbReference type="ChEBI" id="CHEBI:43474"/>
        <dbReference type="ChEBI" id="CHEBI:84139"/>
        <dbReference type="EC" id="3.1.3.25"/>
    </reaction>
</comment>
<feature type="binding site" evidence="9">
    <location>
        <position position="210"/>
    </location>
    <ligand>
        <name>Mg(2+)</name>
        <dbReference type="ChEBI" id="CHEBI:18420"/>
        <label>1</label>
        <note>catalytic</note>
    </ligand>
</feature>
<dbReference type="Proteomes" id="UP000705379">
    <property type="component" value="Unassembled WGS sequence"/>
</dbReference>
<dbReference type="EMBL" id="QTKU01000001">
    <property type="protein sequence ID" value="MBS8259140.1"/>
    <property type="molecule type" value="Genomic_DNA"/>
</dbReference>
<keyword evidence="8 9" id="KW-0460">Magnesium</keyword>
<dbReference type="GO" id="GO:0006020">
    <property type="term" value="P:inositol metabolic process"/>
    <property type="evidence" value="ECO:0007669"/>
    <property type="project" value="TreeGrafter"/>
</dbReference>
<comment type="caution">
    <text evidence="10">The sequence shown here is derived from an EMBL/GenBank/DDBJ whole genome shotgun (WGS) entry which is preliminary data.</text>
</comment>
<evidence type="ECO:0000256" key="9">
    <source>
        <dbReference type="PIRSR" id="PIRSR600760-2"/>
    </source>
</evidence>